<accession>A0A368PGA0</accession>
<evidence type="ECO:0000256" key="1">
    <source>
        <dbReference type="SAM" id="MobiDB-lite"/>
    </source>
</evidence>
<dbReference type="EMBL" id="CM003528">
    <property type="protein sequence ID" value="RCV04679.1"/>
    <property type="molecule type" value="Genomic_DNA"/>
</dbReference>
<gene>
    <name evidence="2" type="ORF">SETIT_1G020200v2</name>
</gene>
<sequence>MRAAALLCRALVRILEGRRCRPTAEGGGLAYRHTRDSSAVGFETGTPHAAAPSDRPRRPFHPSREIILRFAHVSRSIPGEASPSGGGERTFPCWLSQESFVWSLLMVLTRLWHFGPGLSCKVRLNLPCPFGPVTHSDFKAANSSVHVESRDFSYFKRGLYD</sequence>
<dbReference type="AlphaFoldDB" id="A0A368PGA0"/>
<protein>
    <submittedName>
        <fullName evidence="2">Uncharacterized protein</fullName>
    </submittedName>
</protein>
<name>A0A368PGA0_SETIT</name>
<proteinExistence type="predicted"/>
<feature type="region of interest" description="Disordered" evidence="1">
    <location>
        <begin position="39"/>
        <end position="59"/>
    </location>
</feature>
<evidence type="ECO:0000313" key="2">
    <source>
        <dbReference type="EMBL" id="RCV04679.1"/>
    </source>
</evidence>
<organism evidence="2">
    <name type="scientific">Setaria italica</name>
    <name type="common">Foxtail millet</name>
    <name type="synonym">Panicum italicum</name>
    <dbReference type="NCBI Taxonomy" id="4555"/>
    <lineage>
        <taxon>Eukaryota</taxon>
        <taxon>Viridiplantae</taxon>
        <taxon>Streptophyta</taxon>
        <taxon>Embryophyta</taxon>
        <taxon>Tracheophyta</taxon>
        <taxon>Spermatophyta</taxon>
        <taxon>Magnoliopsida</taxon>
        <taxon>Liliopsida</taxon>
        <taxon>Poales</taxon>
        <taxon>Poaceae</taxon>
        <taxon>PACMAD clade</taxon>
        <taxon>Panicoideae</taxon>
        <taxon>Panicodae</taxon>
        <taxon>Paniceae</taxon>
        <taxon>Cenchrinae</taxon>
        <taxon>Setaria</taxon>
    </lineage>
</organism>
<reference evidence="2" key="1">
    <citation type="journal article" date="2012" name="Nat. Biotechnol.">
        <title>Reference genome sequence of the model plant Setaria.</title>
        <authorList>
            <person name="Bennetzen J.L."/>
            <person name="Schmutz J."/>
            <person name="Wang H."/>
            <person name="Percifield R."/>
            <person name="Hawkins J."/>
            <person name="Pontaroli A.C."/>
            <person name="Estep M."/>
            <person name="Feng L."/>
            <person name="Vaughn J.N."/>
            <person name="Grimwood J."/>
            <person name="Jenkins J."/>
            <person name="Barry K."/>
            <person name="Lindquist E."/>
            <person name="Hellsten U."/>
            <person name="Deshpande S."/>
            <person name="Wang X."/>
            <person name="Wu X."/>
            <person name="Mitros T."/>
            <person name="Triplett J."/>
            <person name="Yang X."/>
            <person name="Ye C.Y."/>
            <person name="Mauro-Herrera M."/>
            <person name="Wang L."/>
            <person name="Li P."/>
            <person name="Sharma M."/>
            <person name="Sharma R."/>
            <person name="Ronald P.C."/>
            <person name="Panaud O."/>
            <person name="Kellogg E.A."/>
            <person name="Brutnell T.P."/>
            <person name="Doust A.N."/>
            <person name="Tuskan G.A."/>
            <person name="Rokhsar D."/>
            <person name="Devos K.M."/>
        </authorList>
    </citation>
    <scope>NUCLEOTIDE SEQUENCE [LARGE SCALE GENOMIC DNA]</scope>
    <source>
        <strain evidence="2">Yugu1</strain>
    </source>
</reference>
<reference evidence="2" key="2">
    <citation type="submission" date="2015-07" db="EMBL/GenBank/DDBJ databases">
        <authorList>
            <person name="Noorani M."/>
        </authorList>
    </citation>
    <scope>NUCLEOTIDE SEQUENCE</scope>
    <source>
        <strain evidence="2">Yugu1</strain>
    </source>
</reference>